<protein>
    <recommendedName>
        <fullName evidence="3">Nucleotide-diphospho-sugar transferase domain-containing protein</fullName>
    </recommendedName>
</protein>
<organism evidence="1 2">
    <name type="scientific">Scytonema hofmannii PCC 7110</name>
    <dbReference type="NCBI Taxonomy" id="128403"/>
    <lineage>
        <taxon>Bacteria</taxon>
        <taxon>Bacillati</taxon>
        <taxon>Cyanobacteriota</taxon>
        <taxon>Cyanophyceae</taxon>
        <taxon>Nostocales</taxon>
        <taxon>Scytonemataceae</taxon>
        <taxon>Scytonema</taxon>
    </lineage>
</organism>
<evidence type="ECO:0000313" key="2">
    <source>
        <dbReference type="Proteomes" id="UP000076925"/>
    </source>
</evidence>
<dbReference type="OrthoDB" id="7299295at2"/>
<evidence type="ECO:0000313" key="1">
    <source>
        <dbReference type="EMBL" id="KYC41567.1"/>
    </source>
</evidence>
<keyword evidence="2" id="KW-1185">Reference proteome</keyword>
<gene>
    <name evidence="1" type="ORF">WA1_16070</name>
</gene>
<dbReference type="InterPro" id="IPR029044">
    <property type="entry name" value="Nucleotide-diphossugar_trans"/>
</dbReference>
<dbReference type="STRING" id="128403.WA1_16070"/>
<dbReference type="EMBL" id="ANNX02000020">
    <property type="protein sequence ID" value="KYC41567.1"/>
    <property type="molecule type" value="Genomic_DNA"/>
</dbReference>
<name>A0A139XA43_9CYAN</name>
<dbReference type="AlphaFoldDB" id="A0A139XA43"/>
<dbReference type="SUPFAM" id="SSF53448">
    <property type="entry name" value="Nucleotide-diphospho-sugar transferases"/>
    <property type="match status" value="1"/>
</dbReference>
<reference evidence="1 2" key="1">
    <citation type="journal article" date="2013" name="Genome Biol. Evol.">
        <title>Genomes of Stigonematalean cyanobacteria (subsection V) and the evolution of oxygenic photosynthesis from prokaryotes to plastids.</title>
        <authorList>
            <person name="Dagan T."/>
            <person name="Roettger M."/>
            <person name="Stucken K."/>
            <person name="Landan G."/>
            <person name="Koch R."/>
            <person name="Major P."/>
            <person name="Gould S.B."/>
            <person name="Goremykin V.V."/>
            <person name="Rippka R."/>
            <person name="Tandeau de Marsac N."/>
            <person name="Gugger M."/>
            <person name="Lockhart P.J."/>
            <person name="Allen J.F."/>
            <person name="Brune I."/>
            <person name="Maus I."/>
            <person name="Puhler A."/>
            <person name="Martin W.F."/>
        </authorList>
    </citation>
    <scope>NUCLEOTIDE SEQUENCE [LARGE SCALE GENOMIC DNA]</scope>
    <source>
        <strain evidence="1 2">PCC 7110</strain>
    </source>
</reference>
<comment type="caution">
    <text evidence="1">The sequence shown here is derived from an EMBL/GenBank/DDBJ whole genome shotgun (WGS) entry which is preliminary data.</text>
</comment>
<sequence length="292" mass="34648">MYLPIVVLHRGYSAYVPYCLAQAKVFNPKSDIILLGDDKNSFINFINHERIENYYDEAREFEKLYSEKHLSFSNYQYELFCFQRWFVIKNFLEKNKLEKCLHIDSDVMLYVDASEEFFKKFEKFNFTLSKKGSGHNSYIKYEGIKKFCELLIKFYTDPELFQILNSIREKALLAGQKAGGICDMTLLNQYYQRYSQEIGLTSDMIDGSVYDANINSSDGFEMHEGMKKIYWKDGFLYCKYLDSDREVKFNSLHFQGQAKKHMKDYFTGNKQQILFSLLKYKAITVYNQYANK</sequence>
<evidence type="ECO:0008006" key="3">
    <source>
        <dbReference type="Google" id="ProtNLM"/>
    </source>
</evidence>
<dbReference type="Proteomes" id="UP000076925">
    <property type="component" value="Unassembled WGS sequence"/>
</dbReference>
<accession>A0A139XA43</accession>
<dbReference type="RefSeq" id="WP_017746452.1">
    <property type="nucleotide sequence ID" value="NZ_KQ976354.1"/>
</dbReference>
<proteinExistence type="predicted"/>